<keyword evidence="1" id="KW-1133">Transmembrane helix</keyword>
<name>A0A0D3GLW7_9ORYZ</name>
<reference evidence="3" key="2">
    <citation type="submission" date="2015-03" db="UniProtKB">
        <authorList>
            <consortium name="EnsemblPlants"/>
        </authorList>
    </citation>
    <scope>IDENTIFICATION</scope>
</reference>
<dbReference type="InterPro" id="IPR025315">
    <property type="entry name" value="DUF4220"/>
</dbReference>
<proteinExistence type="predicted"/>
<dbReference type="Gramene" id="OBART07G01910.1">
    <property type="protein sequence ID" value="OBART07G01910.1"/>
    <property type="gene ID" value="OBART07G01910"/>
</dbReference>
<sequence>METYKYYYPNSARLDCFDEIVAQDIKEYMAWRVRRESALLVVNAMLMGVMVGIGAYAPRYRHHPLTRFIFQGATALFMPIVSYVVSVTNWAYVITNAKIFVVVVCTENFRMSTILQWITFVQIVAISTTVVVATNARELGRSIAPSAVLLADAIWTCYLVINTVGTYFGHERKFTLKAIQAYLAVQPELWLLVSAIGIIFIKLGCKFCAFFMARKSFALGRNPELMVKYMCHLHAETRTGLDEHVPLPPPPLLVMGEDTANVQKGPHGYNFRYCMPSQSRHSDDESTTRELISLDKSTHVLSNNSDNNLPEGGLVVLDKVWHQIGERANDFTSPPQHLKDICLSFALFKLLRCRFARYTADEVKFVKLENFFWKGLLHTSTTDDNGAIRLLKCSCKLVDKAWKDKMNLCSVLQPIHIPRNASICHRLIRRFIPLPEKKISVNVPGAVKSAIISKLSSSQGRLSNGTASLQTVDALQVIKDSLLMACSGEGTADVLLAWHIATTIVEVRHSSDTDSRNSNRVVATHLSGYCAYLVAYCPELLPDDEAWTNDLYKAVTGDAWCALAAGDAPELPEDEYTKLVELLGKNCKHEVVKNGTRLAAQLVDPELGEEKAWEVLAGFWSEMILYVAPSDNLDAHAAAVARGGELITQLWALLTHAGIITRPSTATAAAADNENASANGTTLAAQLVHPELGEEKAWEVLAGFWSEIILYVTPSDNLDGHAAAVACGGELITQLWVLLTHAGIITRPSTATATAATADNENASAV</sequence>
<feature type="transmembrane region" description="Helical" evidence="1">
    <location>
        <begin position="148"/>
        <end position="169"/>
    </location>
</feature>
<feature type="transmembrane region" description="Helical" evidence="1">
    <location>
        <begin position="37"/>
        <end position="56"/>
    </location>
</feature>
<reference evidence="3" key="1">
    <citation type="journal article" date="2009" name="Rice">
        <title>De Novo Next Generation Sequencing of Plant Genomes.</title>
        <authorList>
            <person name="Rounsley S."/>
            <person name="Marri P.R."/>
            <person name="Yu Y."/>
            <person name="He R."/>
            <person name="Sisneros N."/>
            <person name="Goicoechea J.L."/>
            <person name="Lee S.J."/>
            <person name="Angelova A."/>
            <person name="Kudrna D."/>
            <person name="Luo M."/>
            <person name="Affourtit J."/>
            <person name="Desany B."/>
            <person name="Knight J."/>
            <person name="Niazi F."/>
            <person name="Egholm M."/>
            <person name="Wing R.A."/>
        </authorList>
    </citation>
    <scope>NUCLEOTIDE SEQUENCE [LARGE SCALE GENOMIC DNA]</scope>
    <source>
        <strain evidence="3">cv. IRGC 105608</strain>
    </source>
</reference>
<keyword evidence="1" id="KW-0812">Transmembrane</keyword>
<evidence type="ECO:0000259" key="2">
    <source>
        <dbReference type="Pfam" id="PF13968"/>
    </source>
</evidence>
<dbReference type="eggNOG" id="ENOG502QSWW">
    <property type="taxonomic scope" value="Eukaryota"/>
</dbReference>
<feature type="domain" description="DUF4220" evidence="2">
    <location>
        <begin position="147"/>
        <end position="373"/>
    </location>
</feature>
<feature type="transmembrane region" description="Helical" evidence="1">
    <location>
        <begin position="68"/>
        <end position="94"/>
    </location>
</feature>
<organism evidence="3">
    <name type="scientific">Oryza barthii</name>
    <dbReference type="NCBI Taxonomy" id="65489"/>
    <lineage>
        <taxon>Eukaryota</taxon>
        <taxon>Viridiplantae</taxon>
        <taxon>Streptophyta</taxon>
        <taxon>Embryophyta</taxon>
        <taxon>Tracheophyta</taxon>
        <taxon>Spermatophyta</taxon>
        <taxon>Magnoliopsida</taxon>
        <taxon>Liliopsida</taxon>
        <taxon>Poales</taxon>
        <taxon>Poaceae</taxon>
        <taxon>BOP clade</taxon>
        <taxon>Oryzoideae</taxon>
        <taxon>Oryzeae</taxon>
        <taxon>Oryzinae</taxon>
        <taxon>Oryza</taxon>
    </lineage>
</organism>
<protein>
    <recommendedName>
        <fullName evidence="2">DUF4220 domain-containing protein</fullName>
    </recommendedName>
</protein>
<evidence type="ECO:0000256" key="1">
    <source>
        <dbReference type="SAM" id="Phobius"/>
    </source>
</evidence>
<dbReference type="Proteomes" id="UP000026960">
    <property type="component" value="Chromosome 7"/>
</dbReference>
<feature type="transmembrane region" description="Helical" evidence="1">
    <location>
        <begin position="189"/>
        <end position="213"/>
    </location>
</feature>
<evidence type="ECO:0000313" key="3">
    <source>
        <dbReference type="EnsemblPlants" id="OBART07G01910.1"/>
    </source>
</evidence>
<dbReference type="HOGENOM" id="CLU_008762_0_0_1"/>
<dbReference type="AlphaFoldDB" id="A0A0D3GLW7"/>
<keyword evidence="4" id="KW-1185">Reference proteome</keyword>
<accession>A0A0D3GLW7</accession>
<keyword evidence="1" id="KW-0472">Membrane</keyword>
<dbReference type="EnsemblPlants" id="OBART07G01910.1">
    <property type="protein sequence ID" value="OBART07G01910.1"/>
    <property type="gene ID" value="OBART07G01910"/>
</dbReference>
<dbReference type="InterPro" id="IPR007658">
    <property type="entry name" value="DUF594"/>
</dbReference>
<dbReference type="PaxDb" id="65489-OBART07G01910.1"/>
<evidence type="ECO:0000313" key="4">
    <source>
        <dbReference type="Proteomes" id="UP000026960"/>
    </source>
</evidence>
<dbReference type="Pfam" id="PF04578">
    <property type="entry name" value="DUF594"/>
    <property type="match status" value="2"/>
</dbReference>
<dbReference type="Pfam" id="PF13968">
    <property type="entry name" value="DUF4220"/>
    <property type="match status" value="1"/>
</dbReference>
<feature type="transmembrane region" description="Helical" evidence="1">
    <location>
        <begin position="114"/>
        <end position="136"/>
    </location>
</feature>
<dbReference type="PANTHER" id="PTHR31325">
    <property type="entry name" value="OS01G0798800 PROTEIN-RELATED"/>
    <property type="match status" value="1"/>
</dbReference>